<name>A0AC58RPP8_TOBAC</name>
<keyword evidence="1" id="KW-1185">Reference proteome</keyword>
<reference evidence="2" key="2">
    <citation type="submission" date="2025-08" db="UniProtKB">
        <authorList>
            <consortium name="RefSeq"/>
        </authorList>
    </citation>
    <scope>IDENTIFICATION</scope>
    <source>
        <tissue evidence="2">Leaf</tissue>
    </source>
</reference>
<sequence length="498" mass="55635">MMKRDQNLKLMQFLMGLNEIFNNARGNILMMEPIHVVNKAYSLVIQDEKQMGFQNLPVFQSDSASFSVGSNSKPKHSFNNPRTNFNTQPQKYCKKNVHLIEKCYKLHGYPQNFKFGNRNARVATNVYSNPESKVDNFSENPTSSTTITADQYKQLRNILQQVQVVDEGQNQYPSASASFADSGTTDHMTSDKSLLTNIANLPILILVTLPNGYKVKVTSIGTVHTNSLVTLSKVLYLPTFKYNLISVYKLILDTSLLLTFSLIACFLQGPSLKKPFVHVVPKPLRDKFSPRSTPCIFLGYPPGKKAYKLLQLSDRKILISRDVVFHENIFPYFESTSPTTLFPDVFSSSNFDYPTSCIPGPTNSSRQHTSPSSQNISTPSPSSVTSLSPPVSIPISDIFAPSQVTAPEVPLRYPSRRHHQPSYLKDYVCVSASSRFPLTLTYVPTSLKSVCFSSLSSTNQALHPTWKEAMLKEFEALKANATWNIVPLPPGKKPIGNK</sequence>
<protein>
    <submittedName>
        <fullName evidence="2">Uncharacterized protein LOC142162278</fullName>
    </submittedName>
</protein>
<gene>
    <name evidence="2" type="primary">LOC142162278</name>
</gene>
<evidence type="ECO:0000313" key="1">
    <source>
        <dbReference type="Proteomes" id="UP000790787"/>
    </source>
</evidence>
<proteinExistence type="predicted"/>
<accession>A0AC58RPP8</accession>
<dbReference type="Proteomes" id="UP000790787">
    <property type="component" value="Chromosome 7"/>
</dbReference>
<dbReference type="RefSeq" id="XP_075074713.1">
    <property type="nucleotide sequence ID" value="XM_075218612.1"/>
</dbReference>
<evidence type="ECO:0000313" key="2">
    <source>
        <dbReference type="RefSeq" id="XP_075074713.1"/>
    </source>
</evidence>
<organism evidence="1 2">
    <name type="scientific">Nicotiana tabacum</name>
    <name type="common">Common tobacco</name>
    <dbReference type="NCBI Taxonomy" id="4097"/>
    <lineage>
        <taxon>Eukaryota</taxon>
        <taxon>Viridiplantae</taxon>
        <taxon>Streptophyta</taxon>
        <taxon>Embryophyta</taxon>
        <taxon>Tracheophyta</taxon>
        <taxon>Spermatophyta</taxon>
        <taxon>Magnoliopsida</taxon>
        <taxon>eudicotyledons</taxon>
        <taxon>Gunneridae</taxon>
        <taxon>Pentapetalae</taxon>
        <taxon>asterids</taxon>
        <taxon>lamiids</taxon>
        <taxon>Solanales</taxon>
        <taxon>Solanaceae</taxon>
        <taxon>Nicotianoideae</taxon>
        <taxon>Nicotianeae</taxon>
        <taxon>Nicotiana</taxon>
    </lineage>
</organism>
<reference evidence="1" key="1">
    <citation type="journal article" date="2014" name="Nat. Commun.">
        <title>The tobacco genome sequence and its comparison with those of tomato and potato.</title>
        <authorList>
            <person name="Sierro N."/>
            <person name="Battey J.N."/>
            <person name="Ouadi S."/>
            <person name="Bakaher N."/>
            <person name="Bovet L."/>
            <person name="Willig A."/>
            <person name="Goepfert S."/>
            <person name="Peitsch M.C."/>
            <person name="Ivanov N.V."/>
        </authorList>
    </citation>
    <scope>NUCLEOTIDE SEQUENCE [LARGE SCALE GENOMIC DNA]</scope>
</reference>